<keyword evidence="2" id="KW-0472">Membrane</keyword>
<dbReference type="InterPro" id="IPR000182">
    <property type="entry name" value="GNAT_dom"/>
</dbReference>
<keyword evidence="2" id="KW-0812">Transmembrane</keyword>
<dbReference type="InterPro" id="IPR050769">
    <property type="entry name" value="NAT_camello-type"/>
</dbReference>
<evidence type="ECO:0000259" key="3">
    <source>
        <dbReference type="PROSITE" id="PS51186"/>
    </source>
</evidence>
<feature type="domain" description="N-acetyltransferase" evidence="3">
    <location>
        <begin position="108"/>
        <end position="260"/>
    </location>
</feature>
<dbReference type="CDD" id="cd04301">
    <property type="entry name" value="NAT_SF"/>
    <property type="match status" value="1"/>
</dbReference>
<dbReference type="PROSITE" id="PS51186">
    <property type="entry name" value="GNAT"/>
    <property type="match status" value="1"/>
</dbReference>
<sequence length="263" mass="30093">MKAWPLRHEGRENKNPGPEELKVGFCSSYRAEQESETETSMAPYHIRRYQDHDWQTVREIVSQGLLNNAPSDFWHMLIKPRTFLVLLGVPFALILASGSILLSLLSFLGLLAGQWLTFRHLVIKFIDNFLRTDLLDIQKSYLSSRGSSFFVSESENQVVGTVGARPAKTPIGRGKYLELQRLSVKKSHQGQGIARALIQTVIQFAQDQGYDGVLLETAGSNHRAQRLYESLGFWKFHESGCYLKWRLAFFPVWHYRCDISSRS</sequence>
<keyword evidence="1" id="KW-0808">Transferase</keyword>
<dbReference type="GeneTree" id="ENSGT00950000182932"/>
<dbReference type="SUPFAM" id="SSF55729">
    <property type="entry name" value="Acyl-CoA N-acyltransferases (Nat)"/>
    <property type="match status" value="1"/>
</dbReference>
<reference evidence="4 5" key="1">
    <citation type="journal article" date="2007" name="Nature">
        <title>Genome of the marsupial Monodelphis domestica reveals innovation in non-coding sequences.</title>
        <authorList>
            <person name="Mikkelsen T.S."/>
            <person name="Wakefield M.J."/>
            <person name="Aken B."/>
            <person name="Amemiya C.T."/>
            <person name="Chang J.L."/>
            <person name="Duke S."/>
            <person name="Garber M."/>
            <person name="Gentles A.J."/>
            <person name="Goodstadt L."/>
            <person name="Heger A."/>
            <person name="Jurka J."/>
            <person name="Kamal M."/>
            <person name="Mauceli E."/>
            <person name="Searle S.M."/>
            <person name="Sharpe T."/>
            <person name="Baker M.L."/>
            <person name="Batzer M.A."/>
            <person name="Benos P.V."/>
            <person name="Belov K."/>
            <person name="Clamp M."/>
            <person name="Cook A."/>
            <person name="Cuff J."/>
            <person name="Das R."/>
            <person name="Davidow L."/>
            <person name="Deakin J.E."/>
            <person name="Fazzari M.J."/>
            <person name="Glass J.L."/>
            <person name="Grabherr M."/>
            <person name="Greally J.M."/>
            <person name="Gu W."/>
            <person name="Hore T.A."/>
            <person name="Huttley G.A."/>
            <person name="Kleber M."/>
            <person name="Jirtle R.L."/>
            <person name="Koina E."/>
            <person name="Lee J.T."/>
            <person name="Mahony S."/>
            <person name="Marra M.A."/>
            <person name="Miller R.D."/>
            <person name="Nicholls R.D."/>
            <person name="Oda M."/>
            <person name="Papenfuss A.T."/>
            <person name="Parra Z.E."/>
            <person name="Pollock D.D."/>
            <person name="Ray D.A."/>
            <person name="Schein J.E."/>
            <person name="Speed T.P."/>
            <person name="Thompson K."/>
            <person name="VandeBerg J.L."/>
            <person name="Wade C.M."/>
            <person name="Walker J.A."/>
            <person name="Waters P.D."/>
            <person name="Webber C."/>
            <person name="Weidman J.R."/>
            <person name="Xie X."/>
            <person name="Zody M.C."/>
            <person name="Baldwin J."/>
            <person name="Abdouelleil A."/>
            <person name="Abdulkadir J."/>
            <person name="Abebe A."/>
            <person name="Abera B."/>
            <person name="Abreu J."/>
            <person name="Acer S.C."/>
            <person name="Aftuck L."/>
            <person name="Alexander A."/>
            <person name="An P."/>
            <person name="Anderson E."/>
            <person name="Anderson S."/>
            <person name="Arachi H."/>
            <person name="Azer M."/>
            <person name="Bachantsang P."/>
            <person name="Barry A."/>
            <person name="Bayul T."/>
            <person name="Berlin A."/>
            <person name="Bessette D."/>
            <person name="Bloom T."/>
            <person name="Bloom T."/>
            <person name="Boguslavskiy L."/>
            <person name="Bonnet C."/>
            <person name="Boukhgalter B."/>
            <person name="Bourzgui I."/>
            <person name="Brown A."/>
            <person name="Cahill P."/>
            <person name="Channer S."/>
            <person name="Cheshatsang Y."/>
            <person name="Chuda L."/>
            <person name="Citroen M."/>
            <person name="Collymore A."/>
            <person name="Cooke P."/>
            <person name="Costello M."/>
            <person name="D'Aco K."/>
            <person name="Daza R."/>
            <person name="De Haan G."/>
            <person name="DeGray S."/>
            <person name="DeMaso C."/>
            <person name="Dhargay N."/>
            <person name="Dooley K."/>
            <person name="Dooley E."/>
            <person name="Doricent M."/>
            <person name="Dorje P."/>
            <person name="Dorjee K."/>
            <person name="Dupes A."/>
            <person name="Elong R."/>
            <person name="Falk J."/>
            <person name="Farina A."/>
            <person name="Faro S."/>
            <person name="Ferguson D."/>
            <person name="Fisher S."/>
            <person name="Foley C.D."/>
            <person name="Franke A."/>
            <person name="Friedrich D."/>
            <person name="Gadbois L."/>
            <person name="Gearin G."/>
            <person name="Gearin C.R."/>
            <person name="Giannoukos G."/>
            <person name="Goode T."/>
            <person name="Graham J."/>
            <person name="Grandbois E."/>
            <person name="Grewal S."/>
            <person name="Gyaltsen K."/>
            <person name="Hafez N."/>
            <person name="Hagos B."/>
            <person name="Hall J."/>
            <person name="Henson C."/>
            <person name="Hollinger A."/>
            <person name="Honan T."/>
            <person name="Huard M.D."/>
            <person name="Hughes L."/>
            <person name="Hurhula B."/>
            <person name="Husby M.E."/>
            <person name="Kamat A."/>
            <person name="Kanga B."/>
            <person name="Kashin S."/>
            <person name="Khazanovich D."/>
            <person name="Kisner P."/>
            <person name="Lance K."/>
            <person name="Lara M."/>
            <person name="Lee W."/>
            <person name="Lennon N."/>
            <person name="Letendre F."/>
            <person name="LeVine R."/>
            <person name="Lipovsky A."/>
            <person name="Liu X."/>
            <person name="Liu J."/>
            <person name="Liu S."/>
            <person name="Lokyitsang T."/>
            <person name="Lokyitsang Y."/>
            <person name="Lubonja R."/>
            <person name="Lui A."/>
            <person name="MacDonald P."/>
            <person name="Magnisalis V."/>
            <person name="Maru K."/>
            <person name="Matthews C."/>
            <person name="McCusker W."/>
            <person name="McDonough S."/>
            <person name="Mehta T."/>
            <person name="Meldrim J."/>
            <person name="Meneus L."/>
            <person name="Mihai O."/>
            <person name="Mihalev A."/>
            <person name="Mihova T."/>
            <person name="Mittelman R."/>
            <person name="Mlenga V."/>
            <person name="Montmayeur A."/>
            <person name="Mulrain L."/>
            <person name="Navidi A."/>
            <person name="Naylor J."/>
            <person name="Negash T."/>
            <person name="Nguyen T."/>
            <person name="Nguyen N."/>
            <person name="Nicol R."/>
            <person name="Norbu C."/>
            <person name="Norbu N."/>
            <person name="Novod N."/>
            <person name="O'Neill B."/>
            <person name="Osman S."/>
            <person name="Markiewicz E."/>
            <person name="Oyono O.L."/>
            <person name="Patti C."/>
            <person name="Phunkhang P."/>
            <person name="Pierre F."/>
            <person name="Priest M."/>
            <person name="Raghuraman S."/>
            <person name="Rege F."/>
            <person name="Reyes R."/>
            <person name="Rise C."/>
            <person name="Rogov P."/>
            <person name="Ross K."/>
            <person name="Ryan E."/>
            <person name="Settipalli S."/>
            <person name="Shea T."/>
            <person name="Sherpa N."/>
            <person name="Shi L."/>
            <person name="Shih D."/>
            <person name="Sparrow T."/>
            <person name="Spaulding J."/>
            <person name="Stalker J."/>
            <person name="Stange-Thomann N."/>
            <person name="Stavropoulos S."/>
            <person name="Stone C."/>
            <person name="Strader C."/>
            <person name="Tesfaye S."/>
            <person name="Thomson T."/>
            <person name="Thoulutsang Y."/>
            <person name="Thoulutsang D."/>
            <person name="Topham K."/>
            <person name="Topping I."/>
            <person name="Tsamla T."/>
            <person name="Vassiliev H."/>
            <person name="Vo A."/>
            <person name="Wangchuk T."/>
            <person name="Wangdi T."/>
            <person name="Weiand M."/>
            <person name="Wilkinson J."/>
            <person name="Wilson A."/>
            <person name="Yadav S."/>
            <person name="Young G."/>
            <person name="Yu Q."/>
            <person name="Zembek L."/>
            <person name="Zhong D."/>
            <person name="Zimmer A."/>
            <person name="Zwirko Z."/>
            <person name="Jaffe D.B."/>
            <person name="Alvarez P."/>
            <person name="Brockman W."/>
            <person name="Butler J."/>
            <person name="Chin C."/>
            <person name="Gnerre S."/>
            <person name="MacCallum I."/>
            <person name="Graves J.A."/>
            <person name="Ponting C.P."/>
            <person name="Breen M."/>
            <person name="Samollow P.B."/>
            <person name="Lander E.S."/>
            <person name="Lindblad-Toh K."/>
        </authorList>
    </citation>
    <scope>NUCLEOTIDE SEQUENCE [LARGE SCALE GENOMIC DNA]</scope>
</reference>
<keyword evidence="5" id="KW-1185">Reference proteome</keyword>
<dbReference type="InParanoid" id="F6S140"/>
<reference evidence="4" key="3">
    <citation type="submission" date="2025-09" db="UniProtKB">
        <authorList>
            <consortium name="Ensembl"/>
        </authorList>
    </citation>
    <scope>IDENTIFICATION</scope>
</reference>
<feature type="transmembrane region" description="Helical" evidence="2">
    <location>
        <begin position="83"/>
        <end position="116"/>
    </location>
</feature>
<dbReference type="Gene3D" id="3.40.630.30">
    <property type="match status" value="1"/>
</dbReference>
<dbReference type="PANTHER" id="PTHR13947:SF48">
    <property type="entry name" value="N-ACETYLTRANSFERASE 8-RELATED"/>
    <property type="match status" value="1"/>
</dbReference>
<reference evidence="4" key="2">
    <citation type="submission" date="2025-08" db="UniProtKB">
        <authorList>
            <consortium name="Ensembl"/>
        </authorList>
    </citation>
    <scope>IDENTIFICATION</scope>
</reference>
<dbReference type="Ensembl" id="ENSMODT00000029545.2">
    <property type="protein sequence ID" value="ENSMODP00000027966.2"/>
    <property type="gene ID" value="ENSMODG00000023035.2"/>
</dbReference>
<dbReference type="Pfam" id="PF00583">
    <property type="entry name" value="Acetyltransf_1"/>
    <property type="match status" value="1"/>
</dbReference>
<dbReference type="Proteomes" id="UP000002280">
    <property type="component" value="Chromosome 1"/>
</dbReference>
<keyword evidence="2" id="KW-1133">Transmembrane helix</keyword>
<dbReference type="STRING" id="13616.ENSMODP00000027966"/>
<dbReference type="GO" id="GO:0008080">
    <property type="term" value="F:N-acetyltransferase activity"/>
    <property type="evidence" value="ECO:0000318"/>
    <property type="project" value="GO_Central"/>
</dbReference>
<name>F6S140_MONDO</name>
<dbReference type="Bgee" id="ENSMODG00000023035">
    <property type="expression patterns" value="Expressed in kidney and 20 other cell types or tissues"/>
</dbReference>
<organism evidence="4 5">
    <name type="scientific">Monodelphis domestica</name>
    <name type="common">Gray short-tailed opossum</name>
    <dbReference type="NCBI Taxonomy" id="13616"/>
    <lineage>
        <taxon>Eukaryota</taxon>
        <taxon>Metazoa</taxon>
        <taxon>Chordata</taxon>
        <taxon>Craniata</taxon>
        <taxon>Vertebrata</taxon>
        <taxon>Euteleostomi</taxon>
        <taxon>Mammalia</taxon>
        <taxon>Metatheria</taxon>
        <taxon>Didelphimorphia</taxon>
        <taxon>Didelphidae</taxon>
        <taxon>Monodelphis</taxon>
    </lineage>
</organism>
<protein>
    <submittedName>
        <fullName evidence="4">Probable N-acetyltransferase CML1</fullName>
    </submittedName>
</protein>
<dbReference type="HOGENOM" id="CLU_013985_10_1_1"/>
<accession>F6S140</accession>
<evidence type="ECO:0000256" key="1">
    <source>
        <dbReference type="ARBA" id="ARBA00022679"/>
    </source>
</evidence>
<evidence type="ECO:0000313" key="5">
    <source>
        <dbReference type="Proteomes" id="UP000002280"/>
    </source>
</evidence>
<dbReference type="OMA" id="FVIYMFN"/>
<dbReference type="InterPro" id="IPR016181">
    <property type="entry name" value="Acyl_CoA_acyltransferase"/>
</dbReference>
<evidence type="ECO:0000256" key="2">
    <source>
        <dbReference type="SAM" id="Phobius"/>
    </source>
</evidence>
<dbReference type="AlphaFoldDB" id="F6S140"/>
<evidence type="ECO:0000313" key="4">
    <source>
        <dbReference type="Ensembl" id="ENSMODP00000027966.2"/>
    </source>
</evidence>
<dbReference type="eggNOG" id="KOG3139">
    <property type="taxonomic scope" value="Eukaryota"/>
</dbReference>
<proteinExistence type="predicted"/>
<dbReference type="PANTHER" id="PTHR13947">
    <property type="entry name" value="GNAT FAMILY N-ACETYLTRANSFERASE"/>
    <property type="match status" value="1"/>
</dbReference>
<dbReference type="KEGG" id="mdo:100021822"/>